<dbReference type="PROSITE" id="PS50005">
    <property type="entry name" value="TPR"/>
    <property type="match status" value="1"/>
</dbReference>
<comment type="caution">
    <text evidence="5">The sequence shown here is derived from an EMBL/GenBank/DDBJ whole genome shotgun (WGS) entry which is preliminary data.</text>
</comment>
<dbReference type="SMART" id="SM00028">
    <property type="entry name" value="TPR"/>
    <property type="match status" value="6"/>
</dbReference>
<dbReference type="Proteomes" id="UP001500067">
    <property type="component" value="Unassembled WGS sequence"/>
</dbReference>
<evidence type="ECO:0000256" key="1">
    <source>
        <dbReference type="ARBA" id="ARBA00022737"/>
    </source>
</evidence>
<evidence type="ECO:0000313" key="5">
    <source>
        <dbReference type="EMBL" id="GAA4463192.1"/>
    </source>
</evidence>
<dbReference type="InterPro" id="IPR019734">
    <property type="entry name" value="TPR_rpt"/>
</dbReference>
<feature type="repeat" description="TPR" evidence="3">
    <location>
        <begin position="549"/>
        <end position="582"/>
    </location>
</feature>
<gene>
    <name evidence="5" type="ORF">GCM10023093_11120</name>
</gene>
<protein>
    <submittedName>
        <fullName evidence="5">Tetratricopeptide repeat protein</fullName>
    </submittedName>
</protein>
<reference evidence="6" key="1">
    <citation type="journal article" date="2019" name="Int. J. Syst. Evol. Microbiol.">
        <title>The Global Catalogue of Microorganisms (GCM) 10K type strain sequencing project: providing services to taxonomists for standard genome sequencing and annotation.</title>
        <authorList>
            <consortium name="The Broad Institute Genomics Platform"/>
            <consortium name="The Broad Institute Genome Sequencing Center for Infectious Disease"/>
            <person name="Wu L."/>
            <person name="Ma J."/>
        </authorList>
    </citation>
    <scope>NUCLEOTIDE SEQUENCE [LARGE SCALE GENOMIC DNA]</scope>
    <source>
        <strain evidence="6">JCM 32105</strain>
    </source>
</reference>
<feature type="transmembrane region" description="Helical" evidence="4">
    <location>
        <begin position="132"/>
        <end position="148"/>
    </location>
</feature>
<dbReference type="PANTHER" id="PTHR44227">
    <property type="match status" value="1"/>
</dbReference>
<organism evidence="5 6">
    <name type="scientific">Nemorincola caseinilytica</name>
    <dbReference type="NCBI Taxonomy" id="2054315"/>
    <lineage>
        <taxon>Bacteria</taxon>
        <taxon>Pseudomonadati</taxon>
        <taxon>Bacteroidota</taxon>
        <taxon>Chitinophagia</taxon>
        <taxon>Chitinophagales</taxon>
        <taxon>Chitinophagaceae</taxon>
        <taxon>Nemorincola</taxon>
    </lineage>
</organism>
<sequence>MGIIALLTFTFYKASLQNLLTNWDDPGYIRDNALIKDLSAQGLKNIFSTAIMGNYHPLTILSYAIEYSFVRLDPWLYHLDNVLLHILVTILVYVFVQKLTGRQVAAGVTALLFGLHPMHVESVAWLSGRKDVLYGTFYVAACIGHLYYRRAHGSGRYKWYAAIIFFFLCSLLAKPVAVTLPVTLMAIDLYAERKWRTSLLLEKLPLLAISIAFGIRSMIDQKAFGSLATQSVEYGPIERLAVGGYALITYLWKAVVPANLSCFYPYPPKTDGVLPAQYYIYIALSLAVLAGLWLVRRNRAVLFGALFFLINIALLLQFIPVGGAILADRYSYIPYLGLFFIAGWYVSVLFERDKGKGKMALAALGTYALVLGIATSARCKDWYDTPTLWRDEIEKQPLAPNAWNNLGFHYFNKFNESVNEAERRLCYDSAYYLLSQAIALDPKFVNPIVSMGELQRGAAKYADAKRYYYTALKLNNTEGTANAYLGLAITYAITQDLDSSGICFRNAIAAKAYFPEVHSNYGNYFDMKGMTDSALVHYGIAISQNPDMYAPWLNRGRLYQRLKRCDEGMKDFEMALSLMPEMGEIYYSRSYCYTQKGNKTAALQDVEKALQLGFRQIDPAYYQMLKTR</sequence>
<evidence type="ECO:0000256" key="2">
    <source>
        <dbReference type="ARBA" id="ARBA00022803"/>
    </source>
</evidence>
<evidence type="ECO:0000256" key="3">
    <source>
        <dbReference type="PROSITE-ProRule" id="PRU00339"/>
    </source>
</evidence>
<accession>A0ABP8N8N2</accession>
<dbReference type="PANTHER" id="PTHR44227:SF3">
    <property type="entry name" value="PROTEIN O-MANNOSYL-TRANSFERASE TMTC4"/>
    <property type="match status" value="1"/>
</dbReference>
<dbReference type="Pfam" id="PF13181">
    <property type="entry name" value="TPR_8"/>
    <property type="match status" value="1"/>
</dbReference>
<dbReference type="SUPFAM" id="SSF48452">
    <property type="entry name" value="TPR-like"/>
    <property type="match status" value="2"/>
</dbReference>
<keyword evidence="1" id="KW-0677">Repeat</keyword>
<dbReference type="InterPro" id="IPR011990">
    <property type="entry name" value="TPR-like_helical_dom_sf"/>
</dbReference>
<name>A0ABP8N8N2_9BACT</name>
<feature type="transmembrane region" description="Helical" evidence="4">
    <location>
        <begin position="75"/>
        <end position="96"/>
    </location>
</feature>
<feature type="transmembrane region" description="Helical" evidence="4">
    <location>
        <begin position="199"/>
        <end position="219"/>
    </location>
</feature>
<proteinExistence type="predicted"/>
<keyword evidence="6" id="KW-1185">Reference proteome</keyword>
<keyword evidence="4" id="KW-1133">Transmembrane helix</keyword>
<feature type="transmembrane region" description="Helical" evidence="4">
    <location>
        <begin position="160"/>
        <end position="187"/>
    </location>
</feature>
<dbReference type="Gene3D" id="1.25.40.10">
    <property type="entry name" value="Tetratricopeptide repeat domain"/>
    <property type="match status" value="2"/>
</dbReference>
<dbReference type="InterPro" id="IPR052346">
    <property type="entry name" value="O-mannosyl-transferase_TMTC"/>
</dbReference>
<evidence type="ECO:0000313" key="6">
    <source>
        <dbReference type="Proteomes" id="UP001500067"/>
    </source>
</evidence>
<feature type="transmembrane region" description="Helical" evidence="4">
    <location>
        <begin position="332"/>
        <end position="350"/>
    </location>
</feature>
<feature type="transmembrane region" description="Helical" evidence="4">
    <location>
        <begin position="240"/>
        <end position="266"/>
    </location>
</feature>
<dbReference type="EMBL" id="BAABFA010000008">
    <property type="protein sequence ID" value="GAA4463192.1"/>
    <property type="molecule type" value="Genomic_DNA"/>
</dbReference>
<keyword evidence="4" id="KW-0472">Membrane</keyword>
<keyword evidence="2 3" id="KW-0802">TPR repeat</keyword>
<evidence type="ECO:0000256" key="4">
    <source>
        <dbReference type="SAM" id="Phobius"/>
    </source>
</evidence>
<feature type="transmembrane region" description="Helical" evidence="4">
    <location>
        <begin position="103"/>
        <end position="120"/>
    </location>
</feature>
<feature type="transmembrane region" description="Helical" evidence="4">
    <location>
        <begin position="278"/>
        <end position="295"/>
    </location>
</feature>
<feature type="transmembrane region" description="Helical" evidence="4">
    <location>
        <begin position="302"/>
        <end position="326"/>
    </location>
</feature>
<keyword evidence="4" id="KW-0812">Transmembrane</keyword>